<evidence type="ECO:0000259" key="7">
    <source>
        <dbReference type="Pfam" id="PF07195"/>
    </source>
</evidence>
<gene>
    <name evidence="8" type="primary">fliD_1</name>
    <name evidence="8" type="ORF">LMG32289_00874</name>
</gene>
<dbReference type="PANTHER" id="PTHR30288">
    <property type="entry name" value="FLAGELLAR CAP/ASSEMBLY PROTEIN FLID"/>
    <property type="match status" value="1"/>
</dbReference>
<comment type="caution">
    <text evidence="8">The sequence shown here is derived from an EMBL/GenBank/DDBJ whole genome shotgun (WGS) entry which is preliminary data.</text>
</comment>
<dbReference type="RefSeq" id="WP_223982452.1">
    <property type="nucleotide sequence ID" value="NZ_CAJZAG010000002.1"/>
</dbReference>
<name>A0ABM8WEZ5_9BURK</name>
<accession>A0ABM8WEZ5</accession>
<keyword evidence="5" id="KW-0964">Secreted</keyword>
<evidence type="ECO:0000313" key="8">
    <source>
        <dbReference type="EMBL" id="CAG9165894.1"/>
    </source>
</evidence>
<comment type="subcellular location">
    <subcellularLocation>
        <location evidence="5">Secreted</location>
    </subcellularLocation>
    <subcellularLocation>
        <location evidence="5">Bacterial flagellum</location>
    </subcellularLocation>
</comment>
<dbReference type="InterPro" id="IPR010810">
    <property type="entry name" value="Flagellin_hook_IN_motif"/>
</dbReference>
<keyword evidence="8" id="KW-0282">Flagellum</keyword>
<dbReference type="Pfam" id="PF02465">
    <property type="entry name" value="FliD_N"/>
    <property type="match status" value="1"/>
</dbReference>
<comment type="function">
    <text evidence="5">Required for morphogenesis and for the elongation of the flagellar filament by facilitating polymerization of the flagellin monomers at the tip of growing filament. Forms a capping structure, which prevents flagellin subunits (transported through the central channel of the flagellum) from leaking out without polymerization at the distal end.</text>
</comment>
<dbReference type="InterPro" id="IPR040026">
    <property type="entry name" value="FliD"/>
</dbReference>
<feature type="domain" description="Flagellar hook-associated protein 2 C-terminal" evidence="7">
    <location>
        <begin position="228"/>
        <end position="465"/>
    </location>
</feature>
<dbReference type="InterPro" id="IPR003481">
    <property type="entry name" value="FliD_N"/>
</dbReference>
<evidence type="ECO:0000256" key="4">
    <source>
        <dbReference type="ARBA" id="ARBA00023143"/>
    </source>
</evidence>
<dbReference type="Proteomes" id="UP000706525">
    <property type="component" value="Unassembled WGS sequence"/>
</dbReference>
<comment type="subunit">
    <text evidence="2 5">Homopentamer.</text>
</comment>
<dbReference type="Pfam" id="PF07195">
    <property type="entry name" value="FliD_C"/>
    <property type="match status" value="1"/>
</dbReference>
<protein>
    <recommendedName>
        <fullName evidence="5">Flagellar hook-associated protein 2</fullName>
        <shortName evidence="5">HAP2</shortName>
    </recommendedName>
    <alternativeName>
        <fullName evidence="5">Flagellar cap protein</fullName>
    </alternativeName>
</protein>
<dbReference type="PANTHER" id="PTHR30288:SF0">
    <property type="entry name" value="FLAGELLAR HOOK-ASSOCIATED PROTEIN 2"/>
    <property type="match status" value="1"/>
</dbReference>
<sequence length="482" mass="50050">MVAISNIGVGSGLDLKDLLEKIEANEAAALKPIAAELEKTNSKFSAFGIIQNLLDAFQATAQNLANPKTLQTVKASIANSSVLSAVAGPDAVRGSYAINVTKLAAAQSLVSKQVADQKATISGGTITIDFGADLATGGTPTSTKTISLGSDSSLQGIRDAINKADVGVTASIVNDGSNTPYRLVLTSSATGTKSQMRISASDANVAGVVGFDPSLTTQPSGMEEKVRASDAMLDINGTAITSQSNVLTDAIQGVTLTLSQLGTTSMSVTQDDAAIESAVQSFVSAYNALLTKASELTAFSTEGVKLGDKSSSQPLNGDSTMRDIQTSLRKMLSGLFPDGKNGNVSLTDFGITFNMNNSGSGQNFGKLSIDDKKLDAAISGNGIKGMSALFSGVTEGGGLGNAISSYVKRIEDTNGSLKVAQDGLTRKIKDLNDSGEAMQQRIDDTIQRYQTQFTNLDLIVARMKQTTSYLQQQFAAMNNGKS</sequence>
<evidence type="ECO:0000259" key="6">
    <source>
        <dbReference type="Pfam" id="PF02465"/>
    </source>
</evidence>
<reference evidence="8 9" key="1">
    <citation type="submission" date="2021-08" db="EMBL/GenBank/DDBJ databases">
        <authorList>
            <person name="Peeters C."/>
        </authorList>
    </citation>
    <scope>NUCLEOTIDE SEQUENCE [LARGE SCALE GENOMIC DNA]</scope>
    <source>
        <strain evidence="8 9">LMG 32289</strain>
    </source>
</reference>
<keyword evidence="9" id="KW-1185">Reference proteome</keyword>
<feature type="domain" description="Flagellar hook-associated protein 2 N-terminal" evidence="6">
    <location>
        <begin position="11"/>
        <end position="107"/>
    </location>
</feature>
<evidence type="ECO:0000313" key="9">
    <source>
        <dbReference type="Proteomes" id="UP000706525"/>
    </source>
</evidence>
<dbReference type="InterPro" id="IPR010809">
    <property type="entry name" value="FliD_C"/>
</dbReference>
<keyword evidence="4 5" id="KW-0975">Bacterial flagellum</keyword>
<keyword evidence="8" id="KW-0969">Cilium</keyword>
<keyword evidence="3" id="KW-0175">Coiled coil</keyword>
<keyword evidence="8" id="KW-0966">Cell projection</keyword>
<evidence type="ECO:0000256" key="2">
    <source>
        <dbReference type="ARBA" id="ARBA00011255"/>
    </source>
</evidence>
<dbReference type="Pfam" id="PF07196">
    <property type="entry name" value="Flagellin_IN"/>
    <property type="match status" value="1"/>
</dbReference>
<evidence type="ECO:0000256" key="3">
    <source>
        <dbReference type="ARBA" id="ARBA00023054"/>
    </source>
</evidence>
<evidence type="ECO:0000256" key="5">
    <source>
        <dbReference type="RuleBase" id="RU362066"/>
    </source>
</evidence>
<dbReference type="EMBL" id="CAJZAG010000002">
    <property type="protein sequence ID" value="CAG9165894.1"/>
    <property type="molecule type" value="Genomic_DNA"/>
</dbReference>
<comment type="similarity">
    <text evidence="1 5">Belongs to the FliD family.</text>
</comment>
<evidence type="ECO:0000256" key="1">
    <source>
        <dbReference type="ARBA" id="ARBA00009764"/>
    </source>
</evidence>
<organism evidence="8 9">
    <name type="scientific">Cupriavidus pampae</name>
    <dbReference type="NCBI Taxonomy" id="659251"/>
    <lineage>
        <taxon>Bacteria</taxon>
        <taxon>Pseudomonadati</taxon>
        <taxon>Pseudomonadota</taxon>
        <taxon>Betaproteobacteria</taxon>
        <taxon>Burkholderiales</taxon>
        <taxon>Burkholderiaceae</taxon>
        <taxon>Cupriavidus</taxon>
    </lineage>
</organism>
<proteinExistence type="inferred from homology"/>